<comment type="caution">
    <text evidence="2">The sequence shown here is derived from an EMBL/GenBank/DDBJ whole genome shotgun (WGS) entry which is preliminary data.</text>
</comment>
<dbReference type="RefSeq" id="WP_248825946.1">
    <property type="nucleotide sequence ID" value="NZ_JALKFT010000021.1"/>
</dbReference>
<evidence type="ECO:0000313" key="3">
    <source>
        <dbReference type="Proteomes" id="UP001201873"/>
    </source>
</evidence>
<protein>
    <recommendedName>
        <fullName evidence="4">Lipoprotein</fullName>
    </recommendedName>
</protein>
<proteinExistence type="predicted"/>
<reference evidence="2 3" key="1">
    <citation type="submission" date="2022-04" db="EMBL/GenBank/DDBJ databases">
        <title>Genome diversity in the genus Frankia.</title>
        <authorList>
            <person name="Carlos-Shanley C."/>
            <person name="Hahn D."/>
        </authorList>
    </citation>
    <scope>NUCLEOTIDE SEQUENCE [LARGE SCALE GENOMIC DNA]</scope>
    <source>
        <strain evidence="2 3">Ag45/Mut15</strain>
    </source>
</reference>
<feature type="region of interest" description="Disordered" evidence="1">
    <location>
        <begin position="42"/>
        <end position="65"/>
    </location>
</feature>
<dbReference type="Proteomes" id="UP001201873">
    <property type="component" value="Unassembled WGS sequence"/>
</dbReference>
<gene>
    <name evidence="2" type="ORF">MXD59_18595</name>
</gene>
<evidence type="ECO:0000256" key="1">
    <source>
        <dbReference type="SAM" id="MobiDB-lite"/>
    </source>
</evidence>
<sequence>MSRRRARVHLRRRGLVLLVGFVLGAELLSSCGGSGGPQGAALPVHSGAGGASPTASGTSAAPTPDVSAPAAVRTVAAYFQEINDATRAGRLAVITATALEGCQTCALDVGVSRSLAQRGLHADAPAYQPSDLTAQPYAGLAATASFTLRTATVGLLDAAGRHVEDAAGVPARAATAQLTLTAGGWRIQTLRYAAGPS</sequence>
<accession>A0ABT0K3A4</accession>
<name>A0ABT0K3A4_9ACTN</name>
<organism evidence="2 3">
    <name type="scientific">Frankia umida</name>
    <dbReference type="NCBI Taxonomy" id="573489"/>
    <lineage>
        <taxon>Bacteria</taxon>
        <taxon>Bacillati</taxon>
        <taxon>Actinomycetota</taxon>
        <taxon>Actinomycetes</taxon>
        <taxon>Frankiales</taxon>
        <taxon>Frankiaceae</taxon>
        <taxon>Frankia</taxon>
    </lineage>
</organism>
<keyword evidence="3" id="KW-1185">Reference proteome</keyword>
<dbReference type="EMBL" id="JALKFT010000021">
    <property type="protein sequence ID" value="MCK9877758.1"/>
    <property type="molecule type" value="Genomic_DNA"/>
</dbReference>
<evidence type="ECO:0008006" key="4">
    <source>
        <dbReference type="Google" id="ProtNLM"/>
    </source>
</evidence>
<evidence type="ECO:0000313" key="2">
    <source>
        <dbReference type="EMBL" id="MCK9877758.1"/>
    </source>
</evidence>
<feature type="compositionally biased region" description="Low complexity" evidence="1">
    <location>
        <begin position="51"/>
        <end position="64"/>
    </location>
</feature>